<dbReference type="EMBL" id="BAABGM010000013">
    <property type="protein sequence ID" value="GAA4406686.1"/>
    <property type="molecule type" value="Genomic_DNA"/>
</dbReference>
<dbReference type="RefSeq" id="WP_345205719.1">
    <property type="nucleotide sequence ID" value="NZ_BAABGM010000013.1"/>
</dbReference>
<protein>
    <recommendedName>
        <fullName evidence="3">TIGR02678 family protein</fullName>
    </recommendedName>
</protein>
<dbReference type="InterPro" id="IPR013494">
    <property type="entry name" value="CHP02678"/>
</dbReference>
<organism evidence="1 2">
    <name type="scientific">Fodinibacter luteus</name>
    <dbReference type="NCBI Taxonomy" id="552064"/>
    <lineage>
        <taxon>Bacteria</taxon>
        <taxon>Bacillati</taxon>
        <taxon>Actinomycetota</taxon>
        <taxon>Actinomycetes</taxon>
        <taxon>Micrococcales</taxon>
        <taxon>Intrasporangiaceae</taxon>
        <taxon>Fodinibacter (ex Wang et al. 2009)</taxon>
    </lineage>
</organism>
<name>A0ABP8KGN5_9MICO</name>
<comment type="caution">
    <text evidence="1">The sequence shown here is derived from an EMBL/GenBank/DDBJ whole genome shotgun (WGS) entry which is preliminary data.</text>
</comment>
<dbReference type="Proteomes" id="UP001500945">
    <property type="component" value="Unassembled WGS sequence"/>
</dbReference>
<proteinExistence type="predicted"/>
<keyword evidence="2" id="KW-1185">Reference proteome</keyword>
<evidence type="ECO:0008006" key="3">
    <source>
        <dbReference type="Google" id="ProtNLM"/>
    </source>
</evidence>
<evidence type="ECO:0000313" key="2">
    <source>
        <dbReference type="Proteomes" id="UP001500945"/>
    </source>
</evidence>
<dbReference type="NCBIfam" id="TIGR02678">
    <property type="entry name" value="TIGR02678 family protein"/>
    <property type="match status" value="1"/>
</dbReference>
<sequence>MSRVPVERPPLAEDPHDVAERVEAARHLLRHPLVPADERHARILRLVRRHQGELTRMFADGAGYRLHVDPSGARLFKTGLGRDATRPLLRRSGTPFTPRAYALFSLVLAALTRSRTQLLVDELVAQVRSAAVDAGVDVDLDGIVDRRALHAALLALVDLGVLRERDGDLEHWVDKRTQSLLDVRRDLLAILVATPLSSARSPDELLDRASLPSAVGGARVSVRRRLLESPVLTVTDLPDEHAEWWRRNRNRESEWFRDRFGLVLELRAEGAIAVDPADALTDEEFPGRGGTRHLALLCLEALADDARDGSAHGQAWRGIPLDRAEERCRAVLEKWRDVLRRDQRESPAQAVDEAIAVLESMGVARRERGAGGGRDQHGPDQQAGVGILWVHAASSRYAPAPAIAERADSGELSLFATGGEDD</sequence>
<accession>A0ABP8KGN5</accession>
<evidence type="ECO:0000313" key="1">
    <source>
        <dbReference type="EMBL" id="GAA4406686.1"/>
    </source>
</evidence>
<dbReference type="Pfam" id="PF09661">
    <property type="entry name" value="DUF2398"/>
    <property type="match status" value="1"/>
</dbReference>
<gene>
    <name evidence="1" type="ORF">GCM10023168_21960</name>
</gene>
<reference evidence="2" key="1">
    <citation type="journal article" date="2019" name="Int. J. Syst. Evol. Microbiol.">
        <title>The Global Catalogue of Microorganisms (GCM) 10K type strain sequencing project: providing services to taxonomists for standard genome sequencing and annotation.</title>
        <authorList>
            <consortium name="The Broad Institute Genomics Platform"/>
            <consortium name="The Broad Institute Genome Sequencing Center for Infectious Disease"/>
            <person name="Wu L."/>
            <person name="Ma J."/>
        </authorList>
    </citation>
    <scope>NUCLEOTIDE SEQUENCE [LARGE SCALE GENOMIC DNA]</scope>
    <source>
        <strain evidence="2">JCM 17809</strain>
    </source>
</reference>